<protein>
    <recommendedName>
        <fullName evidence="9">Ascorbate-specific PTS system EIIA component</fullName>
    </recommendedName>
    <alternativeName>
        <fullName evidence="10">Ascorbate-specific phosphotransferase enzyme IIA component</fullName>
    </alternativeName>
</protein>
<name>A0ABW7CPP0_9GAMM</name>
<dbReference type="Proteomes" id="UP001605250">
    <property type="component" value="Unassembled WGS sequence"/>
</dbReference>
<feature type="domain" description="PTS EIIA type-2" evidence="11">
    <location>
        <begin position="6"/>
        <end position="145"/>
    </location>
</feature>
<comment type="function">
    <text evidence="8">The phosphoenolpyruvate-dependent sugar phosphotransferase system (sugar PTS), a major carbohydrate active transport system, catalyzes the phosphorylation of incoming sugar substrates concomitantly with their translocation across the cell membrane. The enzyme II UlaABC PTS system is involved in ascorbate transport.</text>
</comment>
<keyword evidence="5" id="KW-0808">Transferase</keyword>
<evidence type="ECO:0000256" key="5">
    <source>
        <dbReference type="ARBA" id="ARBA00022679"/>
    </source>
</evidence>
<dbReference type="PANTHER" id="PTHR36203:SF1">
    <property type="entry name" value="ASCORBATE-SPECIFIC PTS SYSTEM EIIA COMPONENT"/>
    <property type="match status" value="1"/>
</dbReference>
<keyword evidence="13" id="KW-1185">Reference proteome</keyword>
<dbReference type="Gene3D" id="3.40.930.10">
    <property type="entry name" value="Mannitol-specific EII, Chain A"/>
    <property type="match status" value="1"/>
</dbReference>
<evidence type="ECO:0000256" key="4">
    <source>
        <dbReference type="ARBA" id="ARBA00022553"/>
    </source>
</evidence>
<dbReference type="InterPro" id="IPR016152">
    <property type="entry name" value="PTrfase/Anion_transptr"/>
</dbReference>
<sequence length="145" mass="15968">MSIRQFLAQNQYIQIGINVEAWEDLITIAAAPLIKGGFVTTEYPQAVIDNTRKYGAYYVFEEGIAIPHARPECGVIKNGFSLLTLARPVSISDSEPVDIIVMFSGMDSDTHITQGIASIVELLDKAETLAQIRQATTVDEIIRLL</sequence>
<dbReference type="EMBL" id="JBGCUC010000017">
    <property type="protein sequence ID" value="MFG6078146.1"/>
    <property type="molecule type" value="Genomic_DNA"/>
</dbReference>
<dbReference type="InterPro" id="IPR002178">
    <property type="entry name" value="PTS_EIIA_type-2_dom"/>
</dbReference>
<comment type="subcellular location">
    <subcellularLocation>
        <location evidence="1">Cytoplasm</location>
    </subcellularLocation>
</comment>
<evidence type="ECO:0000259" key="11">
    <source>
        <dbReference type="PROSITE" id="PS51094"/>
    </source>
</evidence>
<keyword evidence="4" id="KW-0597">Phosphoprotein</keyword>
<keyword evidence="7" id="KW-0418">Kinase</keyword>
<evidence type="ECO:0000256" key="2">
    <source>
        <dbReference type="ARBA" id="ARBA00022448"/>
    </source>
</evidence>
<organism evidence="12 13">
    <name type="scientific">Erwinia plantamica</name>
    <dbReference type="NCBI Taxonomy" id="3237104"/>
    <lineage>
        <taxon>Bacteria</taxon>
        <taxon>Pseudomonadati</taxon>
        <taxon>Pseudomonadota</taxon>
        <taxon>Gammaproteobacteria</taxon>
        <taxon>Enterobacterales</taxon>
        <taxon>Erwiniaceae</taxon>
        <taxon>Erwinia</taxon>
    </lineage>
</organism>
<evidence type="ECO:0000256" key="6">
    <source>
        <dbReference type="ARBA" id="ARBA00022683"/>
    </source>
</evidence>
<dbReference type="Pfam" id="PF00359">
    <property type="entry name" value="PTS_EIIA_2"/>
    <property type="match status" value="1"/>
</dbReference>
<dbReference type="PANTHER" id="PTHR36203">
    <property type="entry name" value="ASCORBATE-SPECIFIC PTS SYSTEM EIIA COMPONENT"/>
    <property type="match status" value="1"/>
</dbReference>
<gene>
    <name evidence="12" type="ORF">AB3U87_17470</name>
</gene>
<evidence type="ECO:0000256" key="9">
    <source>
        <dbReference type="ARBA" id="ARBA00041175"/>
    </source>
</evidence>
<proteinExistence type="predicted"/>
<dbReference type="CDD" id="cd00211">
    <property type="entry name" value="PTS_IIA_fru"/>
    <property type="match status" value="1"/>
</dbReference>
<dbReference type="SUPFAM" id="SSF55804">
    <property type="entry name" value="Phoshotransferase/anion transport protein"/>
    <property type="match status" value="1"/>
</dbReference>
<dbReference type="InterPro" id="IPR051351">
    <property type="entry name" value="Ascorbate-PTS_EIIA_comp"/>
</dbReference>
<comment type="caution">
    <text evidence="12">The sequence shown here is derived from an EMBL/GenBank/DDBJ whole genome shotgun (WGS) entry which is preliminary data.</text>
</comment>
<evidence type="ECO:0000256" key="8">
    <source>
        <dbReference type="ARBA" id="ARBA00037387"/>
    </source>
</evidence>
<reference evidence="12 13" key="1">
    <citation type="submission" date="2024-07" db="EMBL/GenBank/DDBJ databases">
        <title>Novel bacterial strain Erwinia sp. OPT-41 promoting growth of various crops.</title>
        <authorList>
            <person name="Egorshina A."/>
            <person name="Lukyantsev M.A."/>
            <person name="Golubev S.N."/>
            <person name="Muratova A.Y."/>
            <person name="Bulygina E.A."/>
        </authorList>
    </citation>
    <scope>NUCLEOTIDE SEQUENCE [LARGE SCALE GENOMIC DNA]</scope>
    <source>
        <strain evidence="12 13">OPT-41</strain>
    </source>
</reference>
<evidence type="ECO:0000256" key="10">
    <source>
        <dbReference type="ARBA" id="ARBA00042072"/>
    </source>
</evidence>
<accession>A0ABW7CPP0</accession>
<keyword evidence="12" id="KW-0762">Sugar transport</keyword>
<dbReference type="RefSeq" id="WP_394149902.1">
    <property type="nucleotide sequence ID" value="NZ_JBGCUC010000017.1"/>
</dbReference>
<evidence type="ECO:0000256" key="3">
    <source>
        <dbReference type="ARBA" id="ARBA00022490"/>
    </source>
</evidence>
<keyword evidence="2" id="KW-0813">Transport</keyword>
<evidence type="ECO:0000256" key="7">
    <source>
        <dbReference type="ARBA" id="ARBA00022777"/>
    </source>
</evidence>
<evidence type="ECO:0000313" key="12">
    <source>
        <dbReference type="EMBL" id="MFG6078146.1"/>
    </source>
</evidence>
<dbReference type="PROSITE" id="PS51094">
    <property type="entry name" value="PTS_EIIA_TYPE_2"/>
    <property type="match status" value="1"/>
</dbReference>
<evidence type="ECO:0000256" key="1">
    <source>
        <dbReference type="ARBA" id="ARBA00004496"/>
    </source>
</evidence>
<keyword evidence="6" id="KW-0598">Phosphotransferase system</keyword>
<evidence type="ECO:0000313" key="13">
    <source>
        <dbReference type="Proteomes" id="UP001605250"/>
    </source>
</evidence>
<keyword evidence="3" id="KW-0963">Cytoplasm</keyword>